<gene>
    <name evidence="1" type="ORF">SAMN04488055_0426</name>
</gene>
<dbReference type="OrthoDB" id="108192at2"/>
<dbReference type="AlphaFoldDB" id="A0A1N6D885"/>
<organism evidence="1 2">
    <name type="scientific">Chitinophaga niabensis</name>
    <dbReference type="NCBI Taxonomy" id="536979"/>
    <lineage>
        <taxon>Bacteria</taxon>
        <taxon>Pseudomonadati</taxon>
        <taxon>Bacteroidota</taxon>
        <taxon>Chitinophagia</taxon>
        <taxon>Chitinophagales</taxon>
        <taxon>Chitinophagaceae</taxon>
        <taxon>Chitinophaga</taxon>
    </lineage>
</organism>
<proteinExistence type="predicted"/>
<evidence type="ECO:0000313" key="1">
    <source>
        <dbReference type="EMBL" id="SIN66896.1"/>
    </source>
</evidence>
<reference evidence="1 2" key="1">
    <citation type="submission" date="2016-11" db="EMBL/GenBank/DDBJ databases">
        <authorList>
            <person name="Jaros S."/>
            <person name="Januszkiewicz K."/>
            <person name="Wedrychowicz H."/>
        </authorList>
    </citation>
    <scope>NUCLEOTIDE SEQUENCE [LARGE SCALE GENOMIC DNA]</scope>
    <source>
        <strain evidence="1 2">DSM 24787</strain>
    </source>
</reference>
<keyword evidence="2" id="KW-1185">Reference proteome</keyword>
<name>A0A1N6D885_9BACT</name>
<dbReference type="Proteomes" id="UP000185003">
    <property type="component" value="Unassembled WGS sequence"/>
</dbReference>
<evidence type="ECO:0000313" key="2">
    <source>
        <dbReference type="Proteomes" id="UP000185003"/>
    </source>
</evidence>
<accession>A0A1N6D885</accession>
<dbReference type="RefSeq" id="WP_074237519.1">
    <property type="nucleotide sequence ID" value="NZ_FSRA01000001.1"/>
</dbReference>
<dbReference type="EMBL" id="FSRA01000001">
    <property type="protein sequence ID" value="SIN66896.1"/>
    <property type="molecule type" value="Genomic_DNA"/>
</dbReference>
<sequence length="396" mass="44582">MIPAIRQQYNSQFSAGAYHALLQSLTDITGITPSFRVAETPVFVPAALKQQLIAAGDAVIEVIRRKDFNTLTEMAIPKGQVVPQQDAHPQFVIVDFAVTQDETGALSPQLIELQGFPSLFGFQELLAAQYRQHFDIPSSLNNFLSGMDAAQYEALLRRTILNGHDPKEVILLEVLPQQQKTLIDFVRTEQLLGIPTVCVSALVLEGKKLYYEKDGEKLPVKRIYNRMIAEDLEKHREELGTLINFQHEIDVEWVTHPNWYYRISKFLLPYIQGDHAPKAGFLHEIPVLPKDLENYVLKPLFSFAGQGVIIDPTPADIDAIKDPENWILQQKVNYAPVIKTPSGPAKCEVRLMYCWPDDAADPILTHNLARLSKGKMIGVNYNADKDWVGGSSCFFE</sequence>
<dbReference type="STRING" id="536979.SAMN04488055_0426"/>
<protein>
    <recommendedName>
        <fullName evidence="3">Circularly permuted type 2 ATP-grasp protein</fullName>
    </recommendedName>
</protein>
<evidence type="ECO:0008006" key="3">
    <source>
        <dbReference type="Google" id="ProtNLM"/>
    </source>
</evidence>